<name>A0ACC1NUP1_9HYPO</name>
<evidence type="ECO:0000313" key="1">
    <source>
        <dbReference type="EMBL" id="KAJ2982053.1"/>
    </source>
</evidence>
<gene>
    <name evidence="1" type="ORF">NQ176_g1635</name>
</gene>
<dbReference type="Proteomes" id="UP001143910">
    <property type="component" value="Unassembled WGS sequence"/>
</dbReference>
<proteinExistence type="predicted"/>
<evidence type="ECO:0000313" key="2">
    <source>
        <dbReference type="Proteomes" id="UP001143910"/>
    </source>
</evidence>
<reference evidence="1" key="1">
    <citation type="submission" date="2022-08" db="EMBL/GenBank/DDBJ databases">
        <title>Genome Sequence of Lecanicillium fungicola.</title>
        <authorList>
            <person name="Buettner E."/>
        </authorList>
    </citation>
    <scope>NUCLEOTIDE SEQUENCE</scope>
    <source>
        <strain evidence="1">Babe33</strain>
    </source>
</reference>
<keyword evidence="2" id="KW-1185">Reference proteome</keyword>
<dbReference type="EMBL" id="JANJQO010000096">
    <property type="protein sequence ID" value="KAJ2982053.1"/>
    <property type="molecule type" value="Genomic_DNA"/>
</dbReference>
<sequence>MPLTSLYLISLDHSTNVSTFIPILITSLPPNIRPLLIARPLRWIIDPWFTSPSPAAAAAVNTLSTTSWDLLLIFPSVVVLPDQVAKHIRQLLTGSLTDAKLAPTSKDLELSADVLQWFKSPAAPKTAPSMLNLIAFNEGKHGGGGVDLALADGGVAYLASPSAGYGGKEHGETTDRDGDGREVAEAGERKVVAPGLCFGGELDFVAGLHLSDNVSCDSHHDAHGGHGTLYKELHVELECEWCSAIDKEMSTY</sequence>
<accession>A0ACC1NUP1</accession>
<comment type="caution">
    <text evidence="1">The sequence shown here is derived from an EMBL/GenBank/DDBJ whole genome shotgun (WGS) entry which is preliminary data.</text>
</comment>
<organism evidence="1 2">
    <name type="scientific">Zarea fungicola</name>
    <dbReference type="NCBI Taxonomy" id="93591"/>
    <lineage>
        <taxon>Eukaryota</taxon>
        <taxon>Fungi</taxon>
        <taxon>Dikarya</taxon>
        <taxon>Ascomycota</taxon>
        <taxon>Pezizomycotina</taxon>
        <taxon>Sordariomycetes</taxon>
        <taxon>Hypocreomycetidae</taxon>
        <taxon>Hypocreales</taxon>
        <taxon>Cordycipitaceae</taxon>
        <taxon>Zarea</taxon>
    </lineage>
</organism>
<protein>
    <submittedName>
        <fullName evidence="1">Uncharacterized protein</fullName>
    </submittedName>
</protein>